<reference evidence="3" key="1">
    <citation type="submission" date="2011-12" db="EMBL/GenBank/DDBJ databases">
        <title>Complete sequence of Clostridium clariflavum DSM 19732.</title>
        <authorList>
            <consortium name="US DOE Joint Genome Institute"/>
            <person name="Lucas S."/>
            <person name="Han J."/>
            <person name="Lapidus A."/>
            <person name="Cheng J.-F."/>
            <person name="Goodwin L."/>
            <person name="Pitluck S."/>
            <person name="Peters L."/>
            <person name="Teshima H."/>
            <person name="Detter J.C."/>
            <person name="Han C."/>
            <person name="Tapia R."/>
            <person name="Land M."/>
            <person name="Hauser L."/>
            <person name="Kyrpides N."/>
            <person name="Ivanova N."/>
            <person name="Pagani I."/>
            <person name="Kitzmiller T."/>
            <person name="Lynd L."/>
            <person name="Izquierdo J."/>
            <person name="Woyke T."/>
        </authorList>
    </citation>
    <scope>NUCLEOTIDE SEQUENCE [LARGE SCALE GENOMIC DNA]</scope>
    <source>
        <strain evidence="3">DSM 19732 / NBRC 101661 / EBR45</strain>
    </source>
</reference>
<evidence type="ECO:0000313" key="2">
    <source>
        <dbReference type="EMBL" id="AEV68775.1"/>
    </source>
</evidence>
<dbReference type="InterPro" id="IPR014238">
    <property type="entry name" value="Spore_YlmC/YmxH"/>
</dbReference>
<dbReference type="eggNOG" id="COG1873">
    <property type="taxonomic scope" value="Bacteria"/>
</dbReference>
<dbReference type="Gene3D" id="2.30.30.240">
    <property type="entry name" value="PRC-barrel domain"/>
    <property type="match status" value="1"/>
</dbReference>
<dbReference type="Proteomes" id="UP000005435">
    <property type="component" value="Chromosome"/>
</dbReference>
<dbReference type="RefSeq" id="WP_014255354.1">
    <property type="nucleotide sequence ID" value="NC_016627.1"/>
</dbReference>
<dbReference type="PANTHER" id="PTHR40061">
    <property type="entry name" value="SPORULATION PROTEIN YLMC-RELATED"/>
    <property type="match status" value="1"/>
</dbReference>
<organism evidence="2 3">
    <name type="scientific">Acetivibrio clariflavus (strain DSM 19732 / NBRC 101661 / EBR45)</name>
    <name type="common">Clostridium clariflavum</name>
    <dbReference type="NCBI Taxonomy" id="720554"/>
    <lineage>
        <taxon>Bacteria</taxon>
        <taxon>Bacillati</taxon>
        <taxon>Bacillota</taxon>
        <taxon>Clostridia</taxon>
        <taxon>Eubacteriales</taxon>
        <taxon>Oscillospiraceae</taxon>
        <taxon>Acetivibrio</taxon>
    </lineage>
</organism>
<dbReference type="NCBIfam" id="TIGR02888">
    <property type="entry name" value="spore_YlmC_YmxH"/>
    <property type="match status" value="1"/>
</dbReference>
<dbReference type="EMBL" id="CP003065">
    <property type="protein sequence ID" value="AEV68775.1"/>
    <property type="molecule type" value="Genomic_DNA"/>
</dbReference>
<name>G8LX84_ACECE</name>
<dbReference type="InterPro" id="IPR027275">
    <property type="entry name" value="PRC-brl_dom"/>
</dbReference>
<gene>
    <name evidence="2" type="ordered locus">Clocl_2182</name>
</gene>
<accession>G8LX84</accession>
<dbReference type="HOGENOM" id="CLU_161336_0_1_9"/>
<dbReference type="InterPro" id="IPR011033">
    <property type="entry name" value="PRC_barrel-like_sf"/>
</dbReference>
<sequence>MNRTSDFRQKEVINISDGRRLGFVCDVEINLETGKLDAIVIPAEGRLFSFFGKDNYYVIPWSKIKKIGEDIILVEFDERDMRRDYRGSY</sequence>
<dbReference type="Pfam" id="PF05239">
    <property type="entry name" value="PRC"/>
    <property type="match status" value="1"/>
</dbReference>
<evidence type="ECO:0000259" key="1">
    <source>
        <dbReference type="Pfam" id="PF05239"/>
    </source>
</evidence>
<reference evidence="2 3" key="2">
    <citation type="journal article" date="2012" name="Stand. Genomic Sci.">
        <title>Complete Genome Sequence of Clostridium clariflavum DSM 19732.</title>
        <authorList>
            <person name="Izquierdo J.A."/>
            <person name="Goodwin L."/>
            <person name="Davenport K.W."/>
            <person name="Teshima H."/>
            <person name="Bruce D."/>
            <person name="Detter C."/>
            <person name="Tapia R."/>
            <person name="Han S."/>
            <person name="Land M."/>
            <person name="Hauser L."/>
            <person name="Jeffries C.D."/>
            <person name="Han J."/>
            <person name="Pitluck S."/>
            <person name="Nolan M."/>
            <person name="Chen A."/>
            <person name="Huntemann M."/>
            <person name="Mavromatis K."/>
            <person name="Mikhailova N."/>
            <person name="Liolios K."/>
            <person name="Woyke T."/>
            <person name="Lynd L.R."/>
        </authorList>
    </citation>
    <scope>NUCLEOTIDE SEQUENCE [LARGE SCALE GENOMIC DNA]</scope>
    <source>
        <strain evidence="3">DSM 19732 / NBRC 101661 / EBR45</strain>
    </source>
</reference>
<keyword evidence="3" id="KW-1185">Reference proteome</keyword>
<dbReference type="PANTHER" id="PTHR40061:SF1">
    <property type="entry name" value="SPORULATION PROTEIN YLMC-RELATED"/>
    <property type="match status" value="1"/>
</dbReference>
<dbReference type="OrthoDB" id="6024937at2"/>
<evidence type="ECO:0000313" key="3">
    <source>
        <dbReference type="Proteomes" id="UP000005435"/>
    </source>
</evidence>
<dbReference type="STRING" id="720554.Clocl_2182"/>
<dbReference type="AlphaFoldDB" id="G8LX84"/>
<protein>
    <submittedName>
        <fullName evidence="2">Sporulation protein, YlmC/YmxH family</fullName>
    </submittedName>
</protein>
<dbReference type="SUPFAM" id="SSF50346">
    <property type="entry name" value="PRC-barrel domain"/>
    <property type="match status" value="1"/>
</dbReference>
<feature type="domain" description="PRC-barrel" evidence="1">
    <location>
        <begin position="3"/>
        <end position="79"/>
    </location>
</feature>
<proteinExistence type="predicted"/>
<dbReference type="KEGG" id="ccl:Clocl_2182"/>